<sequence>MKYSKAWEFIGDNIISILTIIIGVLVVILSRLNILPTSIIPEALLALVCMLATSELVERRKKIAKIEEKLDDVRELFIANSHGVKTITFQSNDEAVLYQAKRFREAKAFLDMAGIDRRRTGDTSARKRYEEARENVILSGEVKVRYIGVLYGKNRLNFGREYVINHKAKNFFAGYFKKPYNEIPLMSFIIVDRQEVITRYPFQFGQDTGYIAIQSPYIAKLFLGYFERLWECSDKLRNNNDYQKLFEEIEENSVE</sequence>
<feature type="transmembrane region" description="Helical" evidence="1">
    <location>
        <begin position="12"/>
        <end position="32"/>
    </location>
</feature>
<gene>
    <name evidence="2" type="ORF">DM484_08520</name>
</gene>
<dbReference type="AlphaFoldDB" id="A0A2W4RB91"/>
<evidence type="ECO:0000256" key="1">
    <source>
        <dbReference type="SAM" id="Phobius"/>
    </source>
</evidence>
<reference evidence="2 3" key="1">
    <citation type="journal article" date="2018" name="Aquat. Microb. Ecol.">
        <title>Gammaproteobacterial methanotrophs dominate.</title>
        <authorList>
            <person name="Rissanen A.J."/>
            <person name="Saarenheimo J."/>
            <person name="Tiirola M."/>
            <person name="Peura S."/>
            <person name="Aalto S.L."/>
            <person name="Karvinen A."/>
            <person name="Nykanen H."/>
        </authorList>
    </citation>
    <scope>NUCLEOTIDE SEQUENCE [LARGE SCALE GENOMIC DNA]</scope>
    <source>
        <strain evidence="2">AMbin10</strain>
    </source>
</reference>
<protein>
    <submittedName>
        <fullName evidence="2">Uncharacterized protein</fullName>
    </submittedName>
</protein>
<evidence type="ECO:0000313" key="2">
    <source>
        <dbReference type="EMBL" id="PZN81331.1"/>
    </source>
</evidence>
<name>A0A2W4RB91_9GAMM</name>
<comment type="caution">
    <text evidence="2">The sequence shown here is derived from an EMBL/GenBank/DDBJ whole genome shotgun (WGS) entry which is preliminary data.</text>
</comment>
<organism evidence="2 3">
    <name type="scientific">Candidatus Methylumidiphilus alinenensis</name>
    <dbReference type="NCBI Taxonomy" id="2202197"/>
    <lineage>
        <taxon>Bacteria</taxon>
        <taxon>Pseudomonadati</taxon>
        <taxon>Pseudomonadota</taxon>
        <taxon>Gammaproteobacteria</taxon>
        <taxon>Methylococcales</taxon>
        <taxon>Candidatus Methylumidiphilus</taxon>
    </lineage>
</organism>
<dbReference type="Proteomes" id="UP000249396">
    <property type="component" value="Unassembled WGS sequence"/>
</dbReference>
<keyword evidence="1" id="KW-0812">Transmembrane</keyword>
<proteinExistence type="predicted"/>
<dbReference type="EMBL" id="QJPH01000269">
    <property type="protein sequence ID" value="PZN81331.1"/>
    <property type="molecule type" value="Genomic_DNA"/>
</dbReference>
<accession>A0A2W4RB91</accession>
<evidence type="ECO:0000313" key="3">
    <source>
        <dbReference type="Proteomes" id="UP000249396"/>
    </source>
</evidence>
<keyword evidence="1" id="KW-0472">Membrane</keyword>
<keyword evidence="1" id="KW-1133">Transmembrane helix</keyword>